<dbReference type="Proteomes" id="UP000326924">
    <property type="component" value="Unassembled WGS sequence"/>
</dbReference>
<dbReference type="InterPro" id="IPR001763">
    <property type="entry name" value="Rhodanese-like_dom"/>
</dbReference>
<evidence type="ECO:0000256" key="3">
    <source>
        <dbReference type="ARBA" id="ARBA00022618"/>
    </source>
</evidence>
<evidence type="ECO:0000256" key="4">
    <source>
        <dbReference type="ARBA" id="ARBA00022776"/>
    </source>
</evidence>
<organism evidence="13 14">
    <name type="scientific">Sphaerosporella brunnea</name>
    <dbReference type="NCBI Taxonomy" id="1250544"/>
    <lineage>
        <taxon>Eukaryota</taxon>
        <taxon>Fungi</taxon>
        <taxon>Dikarya</taxon>
        <taxon>Ascomycota</taxon>
        <taxon>Pezizomycotina</taxon>
        <taxon>Pezizomycetes</taxon>
        <taxon>Pezizales</taxon>
        <taxon>Pyronemataceae</taxon>
        <taxon>Sphaerosporella</taxon>
    </lineage>
</organism>
<dbReference type="GO" id="GO:0051301">
    <property type="term" value="P:cell division"/>
    <property type="evidence" value="ECO:0007669"/>
    <property type="project" value="UniProtKB-UniRule"/>
</dbReference>
<evidence type="ECO:0000256" key="6">
    <source>
        <dbReference type="ARBA" id="ARBA00022912"/>
    </source>
</evidence>
<reference evidence="13 14" key="1">
    <citation type="submission" date="2019-09" db="EMBL/GenBank/DDBJ databases">
        <title>Draft genome of the ectomycorrhizal ascomycete Sphaerosporella brunnea.</title>
        <authorList>
            <consortium name="DOE Joint Genome Institute"/>
            <person name="Benucci G.M."/>
            <person name="Marozzi G."/>
            <person name="Antonielli L."/>
            <person name="Sanchez S."/>
            <person name="Marco P."/>
            <person name="Wang X."/>
            <person name="Falini L.B."/>
            <person name="Barry K."/>
            <person name="Haridas S."/>
            <person name="Lipzen A."/>
            <person name="Labutti K."/>
            <person name="Grigoriev I.V."/>
            <person name="Murat C."/>
            <person name="Martin F."/>
            <person name="Albertini E."/>
            <person name="Donnini D."/>
            <person name="Bonito G."/>
        </authorList>
    </citation>
    <scope>NUCLEOTIDE SEQUENCE [LARGE SCALE GENOMIC DNA]</scope>
    <source>
        <strain evidence="13 14">Sb_GMNB300</strain>
    </source>
</reference>
<dbReference type="InterPro" id="IPR000751">
    <property type="entry name" value="MPI_Phosphatase"/>
</dbReference>
<evidence type="ECO:0000256" key="8">
    <source>
        <dbReference type="ARBA" id="ARBA00051722"/>
    </source>
</evidence>
<dbReference type="GO" id="GO:0005634">
    <property type="term" value="C:nucleus"/>
    <property type="evidence" value="ECO:0007669"/>
    <property type="project" value="TreeGrafter"/>
</dbReference>
<protein>
    <recommendedName>
        <fullName evidence="9 10">M-phase inducer phosphatase</fullName>
        <ecNumber evidence="2 10">3.1.3.48</ecNumber>
    </recommendedName>
</protein>
<feature type="compositionally biased region" description="Polar residues" evidence="11">
    <location>
        <begin position="23"/>
        <end position="33"/>
    </location>
</feature>
<evidence type="ECO:0000256" key="11">
    <source>
        <dbReference type="SAM" id="MobiDB-lite"/>
    </source>
</evidence>
<evidence type="ECO:0000313" key="14">
    <source>
        <dbReference type="Proteomes" id="UP000326924"/>
    </source>
</evidence>
<feature type="region of interest" description="Disordered" evidence="11">
    <location>
        <begin position="272"/>
        <end position="295"/>
    </location>
</feature>
<name>A0A5J5EQ10_9PEZI</name>
<dbReference type="EMBL" id="VXIS01000164">
    <property type="protein sequence ID" value="KAA8899647.1"/>
    <property type="molecule type" value="Genomic_DNA"/>
</dbReference>
<dbReference type="GO" id="GO:0110032">
    <property type="term" value="P:positive regulation of G2/MI transition of meiotic cell cycle"/>
    <property type="evidence" value="ECO:0007669"/>
    <property type="project" value="TreeGrafter"/>
</dbReference>
<feature type="region of interest" description="Disordered" evidence="11">
    <location>
        <begin position="1"/>
        <end position="62"/>
    </location>
</feature>
<comment type="similarity">
    <text evidence="1 10">Belongs to the MPI phosphatase family.</text>
</comment>
<keyword evidence="5 10" id="KW-0378">Hydrolase</keyword>
<keyword evidence="14" id="KW-1185">Reference proteome</keyword>
<dbReference type="GO" id="GO:0000086">
    <property type="term" value="P:G2/M transition of mitotic cell cycle"/>
    <property type="evidence" value="ECO:0007669"/>
    <property type="project" value="TreeGrafter"/>
</dbReference>
<accession>A0A5J5EQ10</accession>
<sequence length="504" mass="56180">MEVEASSPLQPPAFRHPAHFGTDSPSRSYSTDTPIFGPALNCRRSSKSNHRDSDSRMQSSPTTDLAVDLSQNFHIDKTPVVPTPRRSLFSSLNARSLATTPPIPTSSPGNDMTFSPLPHKAPFSHSQTPSTPTDFKIANRGLCSSPPTESPFTDVPVRRPNLVERRISRPSLLRGASRLSGNSVSFKSQASSPIGFSKGPQIKLEELFGGSSPEQKKTGGLLTAPPGKVLAMDGSPIAPVNRPSRGGIQKPRGKVRRTLSMFENVEEVLHSAANEEDTKFNPGPSPTTLDPSEDSFIPSFTVKDDPLRRINRATLIAVLDGQYKEHYDEHIIVDCRFEYEYEGGHIAGAININSIDVLEETFFGQAEDKRRLIIFHCEYSAHRAPRMALHLRKRDRFLNMHRYPALNYPDIFILEGGYSSFFNQHKGRCEPQHYVEMDDEKHKRTCEREMSRFRRHTKFSRTQSFTYGASPGIDVSPSAGIASKRSSCFDFNLGPGKTRRTTSY</sequence>
<keyword evidence="6 10" id="KW-0904">Protein phosphatase</keyword>
<dbReference type="InParanoid" id="A0A5J5EQ10"/>
<dbReference type="CDD" id="cd01530">
    <property type="entry name" value="Cdc25"/>
    <property type="match status" value="1"/>
</dbReference>
<evidence type="ECO:0000256" key="10">
    <source>
        <dbReference type="RuleBase" id="RU368028"/>
    </source>
</evidence>
<dbReference type="EC" id="3.1.3.48" evidence="2 10"/>
<feature type="domain" description="Rhodanese" evidence="12">
    <location>
        <begin position="326"/>
        <end position="430"/>
    </location>
</feature>
<dbReference type="PROSITE" id="PS50206">
    <property type="entry name" value="RHODANESE_3"/>
    <property type="match status" value="1"/>
</dbReference>
<keyword evidence="7 10" id="KW-0131">Cell cycle</keyword>
<dbReference type="AlphaFoldDB" id="A0A5J5EQ10"/>
<dbReference type="GO" id="GO:0004725">
    <property type="term" value="F:protein tyrosine phosphatase activity"/>
    <property type="evidence" value="ECO:0007669"/>
    <property type="project" value="UniProtKB-UniRule"/>
</dbReference>
<dbReference type="FunFam" id="3.40.250.10:FF:000021">
    <property type="entry name" value="M-phase inducer phosphatase cdc-25.2"/>
    <property type="match status" value="1"/>
</dbReference>
<dbReference type="SUPFAM" id="SSF52821">
    <property type="entry name" value="Rhodanese/Cell cycle control phosphatase"/>
    <property type="match status" value="1"/>
</dbReference>
<dbReference type="PRINTS" id="PR00716">
    <property type="entry name" value="MPIPHPHTASE"/>
</dbReference>
<proteinExistence type="inferred from homology"/>
<evidence type="ECO:0000256" key="5">
    <source>
        <dbReference type="ARBA" id="ARBA00022801"/>
    </source>
</evidence>
<comment type="caution">
    <text evidence="13">The sequence shown here is derived from an EMBL/GenBank/DDBJ whole genome shotgun (WGS) entry which is preliminary data.</text>
</comment>
<dbReference type="OrthoDB" id="26523at2759"/>
<comment type="function">
    <text evidence="10">Tyrosine protein phosphatase which functions as a dosage-dependent inducer of mitotic progression.</text>
</comment>
<dbReference type="SMART" id="SM00450">
    <property type="entry name" value="RHOD"/>
    <property type="match status" value="1"/>
</dbReference>
<evidence type="ECO:0000313" key="13">
    <source>
        <dbReference type="EMBL" id="KAA8899647.1"/>
    </source>
</evidence>
<dbReference type="PANTHER" id="PTHR10828">
    <property type="entry name" value="M-PHASE INDUCER PHOSPHATASE DUAL SPECIFICITY PHOSPHATASE CDC25"/>
    <property type="match status" value="1"/>
</dbReference>
<keyword evidence="4 10" id="KW-0498">Mitosis</keyword>
<dbReference type="GO" id="GO:0010971">
    <property type="term" value="P:positive regulation of G2/M transition of mitotic cell cycle"/>
    <property type="evidence" value="ECO:0007669"/>
    <property type="project" value="TreeGrafter"/>
</dbReference>
<dbReference type="Gene3D" id="3.40.250.10">
    <property type="entry name" value="Rhodanese-like domain"/>
    <property type="match status" value="1"/>
</dbReference>
<keyword evidence="3 10" id="KW-0132">Cell division</keyword>
<dbReference type="Pfam" id="PF00581">
    <property type="entry name" value="Rhodanese"/>
    <property type="match status" value="1"/>
</dbReference>
<evidence type="ECO:0000256" key="1">
    <source>
        <dbReference type="ARBA" id="ARBA00011065"/>
    </source>
</evidence>
<evidence type="ECO:0000256" key="9">
    <source>
        <dbReference type="ARBA" id="ARBA00067190"/>
    </source>
</evidence>
<gene>
    <name evidence="13" type="ORF">FN846DRAFT_171501</name>
</gene>
<evidence type="ECO:0000256" key="2">
    <source>
        <dbReference type="ARBA" id="ARBA00013064"/>
    </source>
</evidence>
<comment type="catalytic activity">
    <reaction evidence="8 10">
        <text>O-phospho-L-tyrosyl-[protein] + H2O = L-tyrosyl-[protein] + phosphate</text>
        <dbReference type="Rhea" id="RHEA:10684"/>
        <dbReference type="Rhea" id="RHEA-COMP:10136"/>
        <dbReference type="Rhea" id="RHEA-COMP:20101"/>
        <dbReference type="ChEBI" id="CHEBI:15377"/>
        <dbReference type="ChEBI" id="CHEBI:43474"/>
        <dbReference type="ChEBI" id="CHEBI:46858"/>
        <dbReference type="ChEBI" id="CHEBI:61978"/>
        <dbReference type="EC" id="3.1.3.48"/>
    </reaction>
</comment>
<dbReference type="InterPro" id="IPR036873">
    <property type="entry name" value="Rhodanese-like_dom_sf"/>
</dbReference>
<evidence type="ECO:0000256" key="7">
    <source>
        <dbReference type="ARBA" id="ARBA00023306"/>
    </source>
</evidence>
<dbReference type="GO" id="GO:0005737">
    <property type="term" value="C:cytoplasm"/>
    <property type="evidence" value="ECO:0007669"/>
    <property type="project" value="TreeGrafter"/>
</dbReference>
<dbReference type="PANTHER" id="PTHR10828:SF17">
    <property type="entry name" value="PROTEIN-TYROSINE-PHOSPHATASE"/>
    <property type="match status" value="1"/>
</dbReference>
<evidence type="ECO:0000259" key="12">
    <source>
        <dbReference type="PROSITE" id="PS50206"/>
    </source>
</evidence>